<protein>
    <submittedName>
        <fullName evidence="7">Beta-lactamase superfamily II (GloB)</fullName>
    </submittedName>
</protein>
<keyword evidence="5" id="KW-0862">Zinc</keyword>
<keyword evidence="8" id="KW-1185">Reference proteome</keyword>
<dbReference type="Gene3D" id="3.60.15.10">
    <property type="entry name" value="Ribonuclease Z/Hydroxyacylglutathione hydrolase-like"/>
    <property type="match status" value="1"/>
</dbReference>
<accession>A0ABP0EPX9</accession>
<dbReference type="InterPro" id="IPR036866">
    <property type="entry name" value="RibonucZ/Hydroxyglut_hydro"/>
</dbReference>
<evidence type="ECO:0000256" key="3">
    <source>
        <dbReference type="ARBA" id="ARBA00022723"/>
    </source>
</evidence>
<comment type="caution">
    <text evidence="7">The sequence shown here is derived from an EMBL/GenBank/DDBJ whole genome shotgun (WGS) entry which is preliminary data.</text>
</comment>
<evidence type="ECO:0000313" key="8">
    <source>
        <dbReference type="Proteomes" id="UP001314241"/>
    </source>
</evidence>
<dbReference type="EMBL" id="CAWVOH010000001">
    <property type="protein sequence ID" value="CAK8053988.1"/>
    <property type="molecule type" value="Genomic_DNA"/>
</dbReference>
<dbReference type="PANTHER" id="PTHR42978">
    <property type="entry name" value="QUORUM-QUENCHING LACTONASE YTNP-RELATED-RELATED"/>
    <property type="match status" value="1"/>
</dbReference>
<evidence type="ECO:0000256" key="5">
    <source>
        <dbReference type="ARBA" id="ARBA00022833"/>
    </source>
</evidence>
<dbReference type="CDD" id="cd07730">
    <property type="entry name" value="metallo-hydrolase-like_MBL-fold"/>
    <property type="match status" value="1"/>
</dbReference>
<keyword evidence="4" id="KW-0378">Hydrolase</keyword>
<evidence type="ECO:0000256" key="2">
    <source>
        <dbReference type="ARBA" id="ARBA00007749"/>
    </source>
</evidence>
<dbReference type="SUPFAM" id="SSF56281">
    <property type="entry name" value="Metallo-hydrolase/oxidoreductase"/>
    <property type="match status" value="1"/>
</dbReference>
<organism evidence="7 8">
    <name type="scientific">Eupransor demetentiae</name>
    <dbReference type="NCBI Taxonomy" id="3109584"/>
    <lineage>
        <taxon>Bacteria</taxon>
        <taxon>Bacillati</taxon>
        <taxon>Bacillota</taxon>
        <taxon>Bacilli</taxon>
        <taxon>Lactobacillales</taxon>
        <taxon>Lactobacillaceae</taxon>
        <taxon>Eupransor</taxon>
    </lineage>
</organism>
<gene>
    <name evidence="7" type="ORF">R54876_GBNLAHCA_00547</name>
</gene>
<dbReference type="PANTHER" id="PTHR42978:SF2">
    <property type="entry name" value="102 KBASES UNSTABLE REGION: FROM 1 TO 119443"/>
    <property type="match status" value="1"/>
</dbReference>
<dbReference type="Proteomes" id="UP001314241">
    <property type="component" value="Unassembled WGS sequence"/>
</dbReference>
<sequence>MSTPSKIKLVAILDSGHTLAPSFLMNRRTFHLRTNRIPALVFLLHHDDLGYILFDTGYGPAFKAATKPFLDRFYRWVTPVKMKPEQLVIEQLKQHGLTAADIKLVILSHLHADHVAGLPDFPQAKLLYPKAEGRYVNDLKHFDQVRHGYLRNLLVQVNSQGQDLAGYQKQAPFDEGGLTVVDLPGHSRGMVGLRFVDQSTQEEILLAADAAWTHAEIDEVQNGPLRIAGIIMYSWPLQKESLKKVRAIQAEGVRVILSHEERESQWFN</sequence>
<name>A0ABP0EPX9_9LACO</name>
<dbReference type="RefSeq" id="WP_349641533.1">
    <property type="nucleotide sequence ID" value="NZ_CAWVOH010000001.1"/>
</dbReference>
<dbReference type="InterPro" id="IPR051013">
    <property type="entry name" value="MBL_superfamily_lactonases"/>
</dbReference>
<comment type="similarity">
    <text evidence="2">Belongs to the metallo-beta-lactamase superfamily.</text>
</comment>
<keyword evidence="3" id="KW-0479">Metal-binding</keyword>
<comment type="cofactor">
    <cofactor evidence="1">
        <name>Zn(2+)</name>
        <dbReference type="ChEBI" id="CHEBI:29105"/>
    </cofactor>
</comment>
<dbReference type="SMART" id="SM00849">
    <property type="entry name" value="Lactamase_B"/>
    <property type="match status" value="1"/>
</dbReference>
<proteinExistence type="inferred from homology"/>
<evidence type="ECO:0000256" key="4">
    <source>
        <dbReference type="ARBA" id="ARBA00022801"/>
    </source>
</evidence>
<reference evidence="7 8" key="1">
    <citation type="submission" date="2024-01" db="EMBL/GenBank/DDBJ databases">
        <authorList>
            <person name="Botero Cardona J."/>
        </authorList>
    </citation>
    <scope>NUCLEOTIDE SEQUENCE [LARGE SCALE GENOMIC DNA]</scope>
    <source>
        <strain evidence="7 8">LMG 33000</strain>
    </source>
</reference>
<feature type="domain" description="Metallo-beta-lactamase" evidence="6">
    <location>
        <begin position="38"/>
        <end position="259"/>
    </location>
</feature>
<dbReference type="Pfam" id="PF00753">
    <property type="entry name" value="Lactamase_B"/>
    <property type="match status" value="1"/>
</dbReference>
<evidence type="ECO:0000259" key="6">
    <source>
        <dbReference type="SMART" id="SM00849"/>
    </source>
</evidence>
<dbReference type="InterPro" id="IPR001279">
    <property type="entry name" value="Metallo-B-lactamas"/>
</dbReference>
<evidence type="ECO:0000256" key="1">
    <source>
        <dbReference type="ARBA" id="ARBA00001947"/>
    </source>
</evidence>
<evidence type="ECO:0000313" key="7">
    <source>
        <dbReference type="EMBL" id="CAK8053988.1"/>
    </source>
</evidence>